<protein>
    <submittedName>
        <fullName evidence="1">Uncharacterized protein</fullName>
    </submittedName>
</protein>
<name>A0A813JQ22_POLGL</name>
<proteinExistence type="predicted"/>
<accession>A0A813JQ22</accession>
<evidence type="ECO:0000313" key="2">
    <source>
        <dbReference type="Proteomes" id="UP000626109"/>
    </source>
</evidence>
<comment type="caution">
    <text evidence="1">The sequence shown here is derived from an EMBL/GenBank/DDBJ whole genome shotgun (WGS) entry which is preliminary data.</text>
</comment>
<reference evidence="1" key="1">
    <citation type="submission" date="2021-02" db="EMBL/GenBank/DDBJ databases">
        <authorList>
            <person name="Dougan E. K."/>
            <person name="Rhodes N."/>
            <person name="Thang M."/>
            <person name="Chan C."/>
        </authorList>
    </citation>
    <scope>NUCLEOTIDE SEQUENCE</scope>
</reference>
<dbReference type="AlphaFoldDB" id="A0A813JQ22"/>
<evidence type="ECO:0000313" key="1">
    <source>
        <dbReference type="EMBL" id="CAE8680327.1"/>
    </source>
</evidence>
<organism evidence="1 2">
    <name type="scientific">Polarella glacialis</name>
    <name type="common">Dinoflagellate</name>
    <dbReference type="NCBI Taxonomy" id="89957"/>
    <lineage>
        <taxon>Eukaryota</taxon>
        <taxon>Sar</taxon>
        <taxon>Alveolata</taxon>
        <taxon>Dinophyceae</taxon>
        <taxon>Suessiales</taxon>
        <taxon>Suessiaceae</taxon>
        <taxon>Polarella</taxon>
    </lineage>
</organism>
<dbReference type="EMBL" id="CAJNNW010025842">
    <property type="protein sequence ID" value="CAE8680327.1"/>
    <property type="molecule type" value="Genomic_DNA"/>
</dbReference>
<dbReference type="Proteomes" id="UP000626109">
    <property type="component" value="Unassembled WGS sequence"/>
</dbReference>
<gene>
    <name evidence="1" type="ORF">PGLA2088_LOCUS21849</name>
</gene>
<sequence>MTAAATEVQGCTGGSVRTGRRRELRKLHGGRLRQSLFVVDLQLQGLRRAVEDLQFSRSESNGGCANPPFDGATTWTRAQLLSARSSPEASTKAHVFFSLQPRTQVQDSPQPVPSLSNECCGPTLVGEVPLRVGLVEHTAQASVEAVRTALLKPDAPQEHAACLLAPAGLDIKESDCKVPFVGPLVSSETLDASYAGCPSPLCASCNRITKETGTTKLCQLFGCRKHGWCAQPGTLDDSTFFWTRPSTGRSTTQRELLEQAVDWVEQLDSGEVRAATAGEEARLRTAVAGILAMANAHLLTRGLPPASLSAWQAAKENFEDLFGSLNLTYLYPAPDSSDEELPLDGCMFGHGVLLG</sequence>